<dbReference type="GO" id="GO:0000028">
    <property type="term" value="P:ribosomal small subunit assembly"/>
    <property type="evidence" value="ECO:0007669"/>
    <property type="project" value="TreeGrafter"/>
</dbReference>
<dbReference type="InterPro" id="IPR028998">
    <property type="entry name" value="RimP_C"/>
</dbReference>
<dbReference type="Gene3D" id="3.30.300.70">
    <property type="entry name" value="RimP-like superfamily, N-terminal"/>
    <property type="match status" value="1"/>
</dbReference>
<comment type="similarity">
    <text evidence="3">Belongs to the RimP family.</text>
</comment>
<evidence type="ECO:0000256" key="3">
    <source>
        <dbReference type="HAMAP-Rule" id="MF_01077"/>
    </source>
</evidence>
<accession>A0A420WCG5</accession>
<dbReference type="GO" id="GO:0006412">
    <property type="term" value="P:translation"/>
    <property type="evidence" value="ECO:0007669"/>
    <property type="project" value="TreeGrafter"/>
</dbReference>
<keyword evidence="2 3" id="KW-0690">Ribosome biogenesis</keyword>
<dbReference type="InterPro" id="IPR036847">
    <property type="entry name" value="RimP_C_sf"/>
</dbReference>
<dbReference type="Proteomes" id="UP000277424">
    <property type="component" value="Unassembled WGS sequence"/>
</dbReference>
<dbReference type="InterPro" id="IPR035956">
    <property type="entry name" value="RimP_N_sf"/>
</dbReference>
<keyword evidence="1 3" id="KW-0963">Cytoplasm</keyword>
<evidence type="ECO:0000256" key="2">
    <source>
        <dbReference type="ARBA" id="ARBA00022517"/>
    </source>
</evidence>
<dbReference type="OrthoDB" id="9805006at2"/>
<comment type="subcellular location">
    <subcellularLocation>
        <location evidence="3">Cytoplasm</location>
    </subcellularLocation>
</comment>
<comment type="caution">
    <text evidence="6">The sequence shown here is derived from an EMBL/GenBank/DDBJ whole genome shotgun (WGS) entry which is preliminary data.</text>
</comment>
<dbReference type="GO" id="GO:0005829">
    <property type="term" value="C:cytosol"/>
    <property type="evidence" value="ECO:0007669"/>
    <property type="project" value="TreeGrafter"/>
</dbReference>
<name>A0A420WCG5_9PROT</name>
<organism evidence="6 7">
    <name type="scientific">Oceanibaculum indicum</name>
    <dbReference type="NCBI Taxonomy" id="526216"/>
    <lineage>
        <taxon>Bacteria</taxon>
        <taxon>Pseudomonadati</taxon>
        <taxon>Pseudomonadota</taxon>
        <taxon>Alphaproteobacteria</taxon>
        <taxon>Rhodospirillales</taxon>
        <taxon>Oceanibaculaceae</taxon>
        <taxon>Oceanibaculum</taxon>
    </lineage>
</organism>
<reference evidence="6 7" key="1">
    <citation type="submission" date="2018-10" db="EMBL/GenBank/DDBJ databases">
        <title>Comparative analysis of microorganisms from saline springs in Andes Mountain Range, Colombia.</title>
        <authorList>
            <person name="Rubin E."/>
        </authorList>
    </citation>
    <scope>NUCLEOTIDE SEQUENCE [LARGE SCALE GENOMIC DNA]</scope>
    <source>
        <strain evidence="6 7">USBA 36</strain>
    </source>
</reference>
<sequence>MELTDRIAEMLEPSLQAMGYDLVRVQLMGGNRAVLQIMADRLDEAPMTVEDCADISRSVSALLDVEDPIKAAYTLEVSSPGIDRPLVRARDFERYAGFEAKLDAKVPVEGRKRFRGRLLGLDSDGAVVMDTDAGELHIAVADIARAKLILTDELIAATQAAQDGSKVA</sequence>
<dbReference type="FunFam" id="3.30.300.70:FF:000001">
    <property type="entry name" value="Ribosome maturation factor RimP"/>
    <property type="match status" value="1"/>
</dbReference>
<dbReference type="SUPFAM" id="SSF74942">
    <property type="entry name" value="YhbC-like, C-terminal domain"/>
    <property type="match status" value="1"/>
</dbReference>
<evidence type="ECO:0000259" key="5">
    <source>
        <dbReference type="Pfam" id="PF17384"/>
    </source>
</evidence>
<dbReference type="RefSeq" id="WP_121221461.1">
    <property type="nucleotide sequence ID" value="NZ_RBIG01000003.1"/>
</dbReference>
<protein>
    <recommendedName>
        <fullName evidence="3">Ribosome maturation factor RimP</fullName>
    </recommendedName>
</protein>
<gene>
    <name evidence="3" type="primary">rimP</name>
    <name evidence="6" type="ORF">BCL74_3196</name>
</gene>
<evidence type="ECO:0000259" key="4">
    <source>
        <dbReference type="Pfam" id="PF02576"/>
    </source>
</evidence>
<dbReference type="CDD" id="cd01734">
    <property type="entry name" value="YlxS_C"/>
    <property type="match status" value="1"/>
</dbReference>
<dbReference type="NCBIfam" id="NF000932">
    <property type="entry name" value="PRK00092.2-5"/>
    <property type="match status" value="1"/>
</dbReference>
<dbReference type="InterPro" id="IPR003728">
    <property type="entry name" value="Ribosome_maturation_RimP"/>
</dbReference>
<proteinExistence type="inferred from homology"/>
<dbReference type="PANTHER" id="PTHR33867">
    <property type="entry name" value="RIBOSOME MATURATION FACTOR RIMP"/>
    <property type="match status" value="1"/>
</dbReference>
<evidence type="ECO:0000313" key="7">
    <source>
        <dbReference type="Proteomes" id="UP000277424"/>
    </source>
</evidence>
<feature type="domain" description="Ribosome maturation factor RimP N-terminal" evidence="4">
    <location>
        <begin position="10"/>
        <end position="83"/>
    </location>
</feature>
<dbReference type="PANTHER" id="PTHR33867:SF1">
    <property type="entry name" value="RIBOSOME MATURATION FACTOR RIMP"/>
    <property type="match status" value="1"/>
</dbReference>
<dbReference type="Pfam" id="PF02576">
    <property type="entry name" value="RimP_N"/>
    <property type="match status" value="1"/>
</dbReference>
<comment type="function">
    <text evidence="3">Required for maturation of 30S ribosomal subunits.</text>
</comment>
<dbReference type="Gene3D" id="2.30.30.180">
    <property type="entry name" value="Ribosome maturation factor RimP, C-terminal domain"/>
    <property type="match status" value="1"/>
</dbReference>
<dbReference type="Pfam" id="PF17384">
    <property type="entry name" value="DUF150_C"/>
    <property type="match status" value="1"/>
</dbReference>
<dbReference type="InterPro" id="IPR028989">
    <property type="entry name" value="RimP_N"/>
</dbReference>
<evidence type="ECO:0000313" key="6">
    <source>
        <dbReference type="EMBL" id="RKQ68714.1"/>
    </source>
</evidence>
<feature type="domain" description="Ribosome maturation factor RimP C-terminal" evidence="5">
    <location>
        <begin position="86"/>
        <end position="151"/>
    </location>
</feature>
<dbReference type="HAMAP" id="MF_01077">
    <property type="entry name" value="RimP"/>
    <property type="match status" value="1"/>
</dbReference>
<dbReference type="EMBL" id="RBIG01000003">
    <property type="protein sequence ID" value="RKQ68714.1"/>
    <property type="molecule type" value="Genomic_DNA"/>
</dbReference>
<evidence type="ECO:0000256" key="1">
    <source>
        <dbReference type="ARBA" id="ARBA00022490"/>
    </source>
</evidence>
<dbReference type="SUPFAM" id="SSF75420">
    <property type="entry name" value="YhbC-like, N-terminal domain"/>
    <property type="match status" value="1"/>
</dbReference>
<dbReference type="AlphaFoldDB" id="A0A420WCG5"/>